<protein>
    <submittedName>
        <fullName evidence="1">Uncharacterized protein</fullName>
    </submittedName>
</protein>
<dbReference type="AlphaFoldDB" id="A0A075H7J9"/>
<name>A0A075H7J9_9ARCH</name>
<organism evidence="1">
    <name type="scientific">uncultured marine thaumarchaeote KM3_55_H11</name>
    <dbReference type="NCBI Taxonomy" id="1456200"/>
    <lineage>
        <taxon>Archaea</taxon>
        <taxon>Nitrososphaerota</taxon>
        <taxon>environmental samples</taxon>
    </lineage>
</organism>
<reference evidence="1" key="1">
    <citation type="journal article" date="2014" name="Genome Biol. Evol.">
        <title>Pangenome evidence for extensive interdomain horizontal transfer affecting lineage core and shell genes in uncultured planktonic thaumarchaeota and euryarchaeota.</title>
        <authorList>
            <person name="Deschamps P."/>
            <person name="Zivanovic Y."/>
            <person name="Moreira D."/>
            <person name="Rodriguez-Valera F."/>
            <person name="Lopez-Garcia P."/>
        </authorList>
    </citation>
    <scope>NUCLEOTIDE SEQUENCE</scope>
</reference>
<proteinExistence type="predicted"/>
<sequence>MNKHKPILSLADAKSKKLQDPVKKFKTSIRAKATLETYRKTFIEFLSSVEEFDGTLEEMARQFRDYALKHLEETQSLLENYAMHLKERTSKPTDSQEYLNPSVILRFRT</sequence>
<dbReference type="EMBL" id="KF900946">
    <property type="protein sequence ID" value="AIF12471.1"/>
    <property type="molecule type" value="Genomic_DNA"/>
</dbReference>
<evidence type="ECO:0000313" key="1">
    <source>
        <dbReference type="EMBL" id="AIF12471.1"/>
    </source>
</evidence>
<accession>A0A075H7J9</accession>